<reference evidence="1" key="1">
    <citation type="submission" date="2023-10" db="EMBL/GenBank/DDBJ databases">
        <title>Genomic and proteomic analysis of Leptospira interrogans strain CUDO8.</title>
        <authorList>
            <person name="Boonciew P."/>
            <person name="Kurilung A."/>
            <person name="Prapasarakul N."/>
        </authorList>
    </citation>
    <scope>NUCLEOTIDE SEQUENCE</scope>
    <source>
        <strain evidence="1">CUDO8</strain>
    </source>
</reference>
<organism evidence="1 4">
    <name type="scientific">Leptospira interrogans</name>
    <dbReference type="NCBI Taxonomy" id="173"/>
    <lineage>
        <taxon>Bacteria</taxon>
        <taxon>Pseudomonadati</taxon>
        <taxon>Spirochaetota</taxon>
        <taxon>Spirochaetia</taxon>
        <taxon>Leptospirales</taxon>
        <taxon>Leptospiraceae</taxon>
        <taxon>Leptospira</taxon>
    </lineage>
</organism>
<evidence type="ECO:0000313" key="2">
    <source>
        <dbReference type="EMBL" id="KAK2618980.1"/>
    </source>
</evidence>
<dbReference type="RefSeq" id="WP_000559670.1">
    <property type="nucleotide sequence ID" value="NZ_CP092672.1"/>
</dbReference>
<evidence type="ECO:0000313" key="4">
    <source>
        <dbReference type="Proteomes" id="UP000218471"/>
    </source>
</evidence>
<evidence type="ECO:0000313" key="1">
    <source>
        <dbReference type="EMBL" id="KAK2618608.1"/>
    </source>
</evidence>
<proteinExistence type="predicted"/>
<comment type="caution">
    <text evidence="1">The sequence shown here is derived from an EMBL/GenBank/DDBJ whole genome shotgun (WGS) entry which is preliminary data.</text>
</comment>
<dbReference type="EMBL" id="NKYG02000001">
    <property type="protein sequence ID" value="KAK2620458.1"/>
    <property type="molecule type" value="Genomic_DNA"/>
</dbReference>
<dbReference type="Proteomes" id="UP000218471">
    <property type="component" value="Unassembled WGS sequence"/>
</dbReference>
<name>A0AAV9FQV8_LEPIR</name>
<evidence type="ECO:0000313" key="3">
    <source>
        <dbReference type="EMBL" id="KAK2620458.1"/>
    </source>
</evidence>
<accession>A0AAV9FQV8</accession>
<protein>
    <submittedName>
        <fullName evidence="1">Uncharacterized protein</fullName>
    </submittedName>
</protein>
<dbReference type="EMBL" id="NKYG02000001">
    <property type="protein sequence ID" value="KAK2618980.1"/>
    <property type="molecule type" value="Genomic_DNA"/>
</dbReference>
<gene>
    <name evidence="1" type="ORF">CFV95_006050</name>
    <name evidence="2" type="ORF">CFV95_008190</name>
    <name evidence="3" type="ORF">CFV95_016330</name>
</gene>
<dbReference type="EMBL" id="NKYG02000001">
    <property type="protein sequence ID" value="KAK2618608.1"/>
    <property type="molecule type" value="Genomic_DNA"/>
</dbReference>
<sequence>MIADEFIQKHNIRTALATGFKEHLRLDPESDMTEEYLTATFQEFAGVKTDGSPLDKTNDADLKHLLSPTKGIKLSDEGLAKARTPKDTVLTEKEIKSA</sequence>
<dbReference type="AlphaFoldDB" id="A0AAV9FQV8"/>